<dbReference type="SUPFAM" id="SSF50249">
    <property type="entry name" value="Nucleic acid-binding proteins"/>
    <property type="match status" value="1"/>
</dbReference>
<reference evidence="2" key="1">
    <citation type="submission" date="2020-05" db="EMBL/GenBank/DDBJ databases">
        <authorList>
            <person name="Chiriac C."/>
            <person name="Salcher M."/>
            <person name="Ghai R."/>
            <person name="Kavagutti S V."/>
        </authorList>
    </citation>
    <scope>NUCLEOTIDE SEQUENCE</scope>
</reference>
<name>A0A6J6VYY3_9ZZZZ</name>
<dbReference type="AlphaFoldDB" id="A0A6J6VYY3"/>
<feature type="domain" description="ChsH2 C-terminal OB-fold" evidence="1">
    <location>
        <begin position="55"/>
        <end position="122"/>
    </location>
</feature>
<organism evidence="2">
    <name type="scientific">freshwater metagenome</name>
    <dbReference type="NCBI Taxonomy" id="449393"/>
    <lineage>
        <taxon>unclassified sequences</taxon>
        <taxon>metagenomes</taxon>
        <taxon>ecological metagenomes</taxon>
    </lineage>
</organism>
<dbReference type="InterPro" id="IPR052513">
    <property type="entry name" value="Thioester_dehydratase-like"/>
</dbReference>
<dbReference type="InterPro" id="IPR002878">
    <property type="entry name" value="ChsH2_C"/>
</dbReference>
<dbReference type="InterPro" id="IPR012340">
    <property type="entry name" value="NA-bd_OB-fold"/>
</dbReference>
<proteinExistence type="predicted"/>
<dbReference type="PANTHER" id="PTHR34075">
    <property type="entry name" value="BLR3430 PROTEIN"/>
    <property type="match status" value="1"/>
</dbReference>
<sequence length="147" mass="15879">MTATPAIEGWFTVGDAPTLLGERCTGCATTYFPPTAAAAGFCRNPGCDSETFEQVPLSRRGTVWSYTDAQYQPPPPYQAPEPFVPFALAAVELPEGMVVVGQVAQGYGTGDLRVGQEVELVVEPEHASEQLIYRWKPVVELGEEADQ</sequence>
<evidence type="ECO:0000313" key="2">
    <source>
        <dbReference type="EMBL" id="CAB4776008.1"/>
    </source>
</evidence>
<evidence type="ECO:0000259" key="1">
    <source>
        <dbReference type="Pfam" id="PF01796"/>
    </source>
</evidence>
<accession>A0A6J6VYY3</accession>
<dbReference type="Pfam" id="PF01796">
    <property type="entry name" value="OB_ChsH2_C"/>
    <property type="match status" value="1"/>
</dbReference>
<gene>
    <name evidence="2" type="ORF">UFOPK2761_03685</name>
</gene>
<protein>
    <submittedName>
        <fullName evidence="2">Unannotated protein</fullName>
    </submittedName>
</protein>
<dbReference type="EMBL" id="CAEZYQ010000066">
    <property type="protein sequence ID" value="CAB4776008.1"/>
    <property type="molecule type" value="Genomic_DNA"/>
</dbReference>
<dbReference type="PANTHER" id="PTHR34075:SF5">
    <property type="entry name" value="BLR3430 PROTEIN"/>
    <property type="match status" value="1"/>
</dbReference>